<dbReference type="PANTHER" id="PTHR47074:SF48">
    <property type="entry name" value="POLYNUCLEOTIDYL TRANSFERASE, RIBONUCLEASE H-LIKE SUPERFAMILY PROTEIN"/>
    <property type="match status" value="1"/>
</dbReference>
<dbReference type="AlphaFoldDB" id="A0A9D4ALH4"/>
<name>A0A9D4ALH4_9ROSI</name>
<evidence type="ECO:0000313" key="3">
    <source>
        <dbReference type="Proteomes" id="UP000828251"/>
    </source>
</evidence>
<comment type="caution">
    <text evidence="2">The sequence shown here is derived from an EMBL/GenBank/DDBJ whole genome shotgun (WGS) entry which is preliminary data.</text>
</comment>
<dbReference type="Proteomes" id="UP000828251">
    <property type="component" value="Unassembled WGS sequence"/>
</dbReference>
<sequence>FLTNQHVQNVWMEDMMRILDKKAMADLITTLWNYWNSRNKFIFKGQADKAQSIWENASNLSNEFHIYNPVNPPILAQIGDTKKWERPPKGFIKINFDATVNDNRMGYGVIIRDEDGFVMGGGGGFNEGRFSVQEAECIALERSIEVAVKLNIIGDVIFETDNAGLVSKWNMGDEDITIIGSRVKKCQEALSLFSSANLVWVHQSGNSVADLICTKMGSVVKRWFFDMDYPKEIHKAIINDIT</sequence>
<protein>
    <recommendedName>
        <fullName evidence="1">RNase H type-1 domain-containing protein</fullName>
    </recommendedName>
</protein>
<dbReference type="Pfam" id="PF13456">
    <property type="entry name" value="RVT_3"/>
    <property type="match status" value="1"/>
</dbReference>
<dbReference type="InterPro" id="IPR012337">
    <property type="entry name" value="RNaseH-like_sf"/>
</dbReference>
<dbReference type="OrthoDB" id="997521at2759"/>
<dbReference type="Gene3D" id="3.30.420.10">
    <property type="entry name" value="Ribonuclease H-like superfamily/Ribonuclease H"/>
    <property type="match status" value="1"/>
</dbReference>
<keyword evidence="3" id="KW-1185">Reference proteome</keyword>
<dbReference type="InterPro" id="IPR002156">
    <property type="entry name" value="RNaseH_domain"/>
</dbReference>
<accession>A0A9D4ALH4</accession>
<dbReference type="InterPro" id="IPR052929">
    <property type="entry name" value="RNase_H-like_EbsB-rel"/>
</dbReference>
<feature type="non-terminal residue" evidence="2">
    <location>
        <position position="1"/>
    </location>
</feature>
<dbReference type="GO" id="GO:0003676">
    <property type="term" value="F:nucleic acid binding"/>
    <property type="evidence" value="ECO:0007669"/>
    <property type="project" value="InterPro"/>
</dbReference>
<dbReference type="PANTHER" id="PTHR47074">
    <property type="entry name" value="BNAC02G40300D PROTEIN"/>
    <property type="match status" value="1"/>
</dbReference>
<dbReference type="InterPro" id="IPR036397">
    <property type="entry name" value="RNaseH_sf"/>
</dbReference>
<organism evidence="2 3">
    <name type="scientific">Gossypium stocksii</name>
    <dbReference type="NCBI Taxonomy" id="47602"/>
    <lineage>
        <taxon>Eukaryota</taxon>
        <taxon>Viridiplantae</taxon>
        <taxon>Streptophyta</taxon>
        <taxon>Embryophyta</taxon>
        <taxon>Tracheophyta</taxon>
        <taxon>Spermatophyta</taxon>
        <taxon>Magnoliopsida</taxon>
        <taxon>eudicotyledons</taxon>
        <taxon>Gunneridae</taxon>
        <taxon>Pentapetalae</taxon>
        <taxon>rosids</taxon>
        <taxon>malvids</taxon>
        <taxon>Malvales</taxon>
        <taxon>Malvaceae</taxon>
        <taxon>Malvoideae</taxon>
        <taxon>Gossypium</taxon>
    </lineage>
</organism>
<dbReference type="CDD" id="cd06222">
    <property type="entry name" value="RNase_H_like"/>
    <property type="match status" value="1"/>
</dbReference>
<proteinExistence type="predicted"/>
<evidence type="ECO:0000259" key="1">
    <source>
        <dbReference type="Pfam" id="PF13456"/>
    </source>
</evidence>
<feature type="domain" description="RNase H type-1" evidence="1">
    <location>
        <begin position="95"/>
        <end position="214"/>
    </location>
</feature>
<gene>
    <name evidence="2" type="ORF">J1N35_000937</name>
</gene>
<reference evidence="2 3" key="1">
    <citation type="journal article" date="2021" name="Plant Biotechnol. J.">
        <title>Multi-omics assisted identification of the key and species-specific regulatory components of drought-tolerant mechanisms in Gossypium stocksii.</title>
        <authorList>
            <person name="Yu D."/>
            <person name="Ke L."/>
            <person name="Zhang D."/>
            <person name="Wu Y."/>
            <person name="Sun Y."/>
            <person name="Mei J."/>
            <person name="Sun J."/>
            <person name="Sun Y."/>
        </authorList>
    </citation>
    <scope>NUCLEOTIDE SEQUENCE [LARGE SCALE GENOMIC DNA]</scope>
    <source>
        <strain evidence="3">cv. E1</strain>
        <tissue evidence="2">Leaf</tissue>
    </source>
</reference>
<dbReference type="SUPFAM" id="SSF53098">
    <property type="entry name" value="Ribonuclease H-like"/>
    <property type="match status" value="1"/>
</dbReference>
<dbReference type="EMBL" id="JAIQCV010000001">
    <property type="protein sequence ID" value="KAH1129559.1"/>
    <property type="molecule type" value="Genomic_DNA"/>
</dbReference>
<evidence type="ECO:0000313" key="2">
    <source>
        <dbReference type="EMBL" id="KAH1129559.1"/>
    </source>
</evidence>
<dbReference type="GO" id="GO:0004523">
    <property type="term" value="F:RNA-DNA hybrid ribonuclease activity"/>
    <property type="evidence" value="ECO:0007669"/>
    <property type="project" value="InterPro"/>
</dbReference>
<dbReference type="InterPro" id="IPR044730">
    <property type="entry name" value="RNase_H-like_dom_plant"/>
</dbReference>